<dbReference type="EMBL" id="CP099490">
    <property type="protein sequence ID" value="USQ77308.1"/>
    <property type="molecule type" value="Genomic_DNA"/>
</dbReference>
<dbReference type="InterPro" id="IPR006076">
    <property type="entry name" value="FAD-dep_OxRdtase"/>
</dbReference>
<keyword evidence="1" id="KW-0001">2Fe-2S</keyword>
<dbReference type="PANTHER" id="PTHR13847">
    <property type="entry name" value="SARCOSINE DEHYDROGENASE-RELATED"/>
    <property type="match status" value="1"/>
</dbReference>
<evidence type="ECO:0000256" key="2">
    <source>
        <dbReference type="ARBA" id="ARBA00022723"/>
    </source>
</evidence>
<dbReference type="RefSeq" id="WP_252622301.1">
    <property type="nucleotide sequence ID" value="NZ_CP099490.1"/>
</dbReference>
<evidence type="ECO:0000313" key="9">
    <source>
        <dbReference type="Proteomes" id="UP001056535"/>
    </source>
</evidence>
<name>A0ABY4YKH3_9MICO</name>
<evidence type="ECO:0000259" key="7">
    <source>
        <dbReference type="PROSITE" id="PS51296"/>
    </source>
</evidence>
<dbReference type="Gene3D" id="3.30.9.10">
    <property type="entry name" value="D-Amino Acid Oxidase, subunit A, domain 2"/>
    <property type="match status" value="1"/>
</dbReference>
<dbReference type="InterPro" id="IPR038010">
    <property type="entry name" value="YhfW_C"/>
</dbReference>
<proteinExistence type="predicted"/>
<dbReference type="InterPro" id="IPR036922">
    <property type="entry name" value="Rieske_2Fe-2S_sf"/>
</dbReference>
<dbReference type="Pfam" id="PF01266">
    <property type="entry name" value="DAO"/>
    <property type="match status" value="1"/>
</dbReference>
<dbReference type="PRINTS" id="PR00162">
    <property type="entry name" value="RIESKE"/>
</dbReference>
<evidence type="ECO:0000313" key="8">
    <source>
        <dbReference type="EMBL" id="USQ77308.1"/>
    </source>
</evidence>
<organism evidence="8 9">
    <name type="scientific">Ornithinimicrobium cryptoxanthini</name>
    <dbReference type="NCBI Taxonomy" id="2934161"/>
    <lineage>
        <taxon>Bacteria</taxon>
        <taxon>Bacillati</taxon>
        <taxon>Actinomycetota</taxon>
        <taxon>Actinomycetes</taxon>
        <taxon>Micrococcales</taxon>
        <taxon>Ornithinimicrobiaceae</taxon>
        <taxon>Ornithinimicrobium</taxon>
    </lineage>
</organism>
<dbReference type="Gene3D" id="3.50.50.60">
    <property type="entry name" value="FAD/NAD(P)-binding domain"/>
    <property type="match status" value="1"/>
</dbReference>
<dbReference type="InterPro" id="IPR005805">
    <property type="entry name" value="Rieske_Fe-S_prot_C"/>
</dbReference>
<evidence type="ECO:0000256" key="6">
    <source>
        <dbReference type="SAM" id="MobiDB-lite"/>
    </source>
</evidence>
<dbReference type="InterPro" id="IPR017941">
    <property type="entry name" value="Rieske_2Fe-2S"/>
</dbReference>
<keyword evidence="9" id="KW-1185">Reference proteome</keyword>
<reference evidence="8" key="1">
    <citation type="submission" date="2022-06" db="EMBL/GenBank/DDBJ databases">
        <title>Ornithinimicrobium JY.X270.</title>
        <authorList>
            <person name="Huang Y."/>
        </authorList>
    </citation>
    <scope>NUCLEOTIDE SEQUENCE</scope>
    <source>
        <strain evidence="8">JY.X270</strain>
    </source>
</reference>
<accession>A0ABY4YKH3</accession>
<feature type="region of interest" description="Disordered" evidence="6">
    <location>
        <begin position="17"/>
        <end position="37"/>
    </location>
</feature>
<protein>
    <submittedName>
        <fullName evidence="8">FAD-dependent oxidoreductase</fullName>
    </submittedName>
</protein>
<dbReference type="Proteomes" id="UP001056535">
    <property type="component" value="Chromosome"/>
</dbReference>
<dbReference type="PROSITE" id="PS51296">
    <property type="entry name" value="RIESKE"/>
    <property type="match status" value="1"/>
</dbReference>
<evidence type="ECO:0000256" key="1">
    <source>
        <dbReference type="ARBA" id="ARBA00022714"/>
    </source>
</evidence>
<dbReference type="Pfam" id="PF00355">
    <property type="entry name" value="Rieske"/>
    <property type="match status" value="1"/>
</dbReference>
<sequence>MMESDRRRCALLDLPTPTSLWHSDTETPDRTGSAPPDSDVVVVGAGIAGLTTACLLARSGQRVTVLEARHVGAGVTGNTTAKVSAQHGLRYAGLGPDRAMLYADAQVRALRWIADGAGSGEAGSGAAGSTVPDWGFERKDSYVYTTRPDRREKLAREAEAMRAAGLPAELVTEVDLPFEVDAAVRLRDQAQFHPQRWLLHLASQIEASGGSVIEGVRVVNVHSRDGIPTIETTTDGGETVRTISAGHVVIATHYPILDRALFFTRLDQVRDLVVSGAITGTAPDGMFISVDDGHSLRTPPGATDRLLVGGGQHRPGARSDEDRLYAELAAWGVENVGLQQVEHRWSAHDLTTPDKVPYVGPYLPTSKNLWVATGFNLWGMTNGTAAGHLLHDLILGQADPERAALFNPHRVSLEMAPGVLTDQVKVGTHLVGGVVRAALTGHETSELAPGEGRVSRVGARAVASYRDDDGTLHEVCGHCTHLGCVVRFNDAEKTWDCPCHGSRFAVDGTVLQGPATKPLAPHEE</sequence>
<dbReference type="CDD" id="cd03477">
    <property type="entry name" value="Rieske_YhfW_C"/>
    <property type="match status" value="1"/>
</dbReference>
<gene>
    <name evidence="8" type="ORF">NF557_05175</name>
</gene>
<keyword evidence="2" id="KW-0479">Metal-binding</keyword>
<keyword evidence="3" id="KW-0408">Iron</keyword>
<dbReference type="Gene3D" id="2.102.10.10">
    <property type="entry name" value="Rieske [2Fe-2S] iron-sulphur domain"/>
    <property type="match status" value="1"/>
</dbReference>
<dbReference type="InterPro" id="IPR036188">
    <property type="entry name" value="FAD/NAD-bd_sf"/>
</dbReference>
<evidence type="ECO:0000256" key="5">
    <source>
        <dbReference type="ARBA" id="ARBA00023157"/>
    </source>
</evidence>
<keyword evidence="4" id="KW-0411">Iron-sulfur</keyword>
<dbReference type="PANTHER" id="PTHR13847:SF274">
    <property type="entry name" value="RIESKE 2FE-2S IRON-SULFUR PROTEIN YHFW-RELATED"/>
    <property type="match status" value="1"/>
</dbReference>
<dbReference type="SUPFAM" id="SSF51905">
    <property type="entry name" value="FAD/NAD(P)-binding domain"/>
    <property type="match status" value="1"/>
</dbReference>
<feature type="domain" description="Rieske" evidence="7">
    <location>
        <begin position="439"/>
        <end position="524"/>
    </location>
</feature>
<evidence type="ECO:0000256" key="3">
    <source>
        <dbReference type="ARBA" id="ARBA00023004"/>
    </source>
</evidence>
<evidence type="ECO:0000256" key="4">
    <source>
        <dbReference type="ARBA" id="ARBA00023014"/>
    </source>
</evidence>
<dbReference type="SUPFAM" id="SSF50022">
    <property type="entry name" value="ISP domain"/>
    <property type="match status" value="1"/>
</dbReference>
<keyword evidence="5" id="KW-1015">Disulfide bond</keyword>